<keyword evidence="3" id="KW-1185">Reference proteome</keyword>
<protein>
    <submittedName>
        <fullName evidence="2">Uncharacterized protein</fullName>
    </submittedName>
</protein>
<dbReference type="Proteomes" id="UP000604046">
    <property type="component" value="Unassembled WGS sequence"/>
</dbReference>
<sequence length="128" mass="13470">MIVTEALPRRTGKTAARSLCHWAARILALISAAAVAGAVIPTRPAAAERAVVAATHVEVACFLTLGRGVGAAAAVQRTPMLLALAIGTVLTIAEVAVCRPIAKRTPASVWARWSRDWLRARTILVQLT</sequence>
<evidence type="ECO:0000256" key="1">
    <source>
        <dbReference type="SAM" id="Phobius"/>
    </source>
</evidence>
<proteinExistence type="predicted"/>
<comment type="caution">
    <text evidence="2">The sequence shown here is derived from an EMBL/GenBank/DDBJ whole genome shotgun (WGS) entry which is preliminary data.</text>
</comment>
<name>A0A812PGB2_9DINO</name>
<evidence type="ECO:0000313" key="3">
    <source>
        <dbReference type="Proteomes" id="UP000604046"/>
    </source>
</evidence>
<evidence type="ECO:0000313" key="2">
    <source>
        <dbReference type="EMBL" id="CAE7334105.1"/>
    </source>
</evidence>
<feature type="transmembrane region" description="Helical" evidence="1">
    <location>
        <begin position="22"/>
        <end position="40"/>
    </location>
</feature>
<keyword evidence="1" id="KW-0472">Membrane</keyword>
<dbReference type="EMBL" id="CAJNDS010002112">
    <property type="protein sequence ID" value="CAE7334105.1"/>
    <property type="molecule type" value="Genomic_DNA"/>
</dbReference>
<reference evidence="2" key="1">
    <citation type="submission" date="2021-02" db="EMBL/GenBank/DDBJ databases">
        <authorList>
            <person name="Dougan E. K."/>
            <person name="Rhodes N."/>
            <person name="Thang M."/>
            <person name="Chan C."/>
        </authorList>
    </citation>
    <scope>NUCLEOTIDE SEQUENCE</scope>
</reference>
<accession>A0A812PGB2</accession>
<keyword evidence="1" id="KW-1133">Transmembrane helix</keyword>
<organism evidence="2 3">
    <name type="scientific">Symbiodinium natans</name>
    <dbReference type="NCBI Taxonomy" id="878477"/>
    <lineage>
        <taxon>Eukaryota</taxon>
        <taxon>Sar</taxon>
        <taxon>Alveolata</taxon>
        <taxon>Dinophyceae</taxon>
        <taxon>Suessiales</taxon>
        <taxon>Symbiodiniaceae</taxon>
        <taxon>Symbiodinium</taxon>
    </lineage>
</organism>
<gene>
    <name evidence="2" type="ORF">SNAT2548_LOCUS17477</name>
</gene>
<keyword evidence="1" id="KW-0812">Transmembrane</keyword>
<feature type="transmembrane region" description="Helical" evidence="1">
    <location>
        <begin position="81"/>
        <end position="102"/>
    </location>
</feature>
<dbReference type="AlphaFoldDB" id="A0A812PGB2"/>